<dbReference type="NCBIfam" id="TIGR01643">
    <property type="entry name" value="YD_repeat_2x"/>
    <property type="match status" value="1"/>
</dbReference>
<evidence type="ECO:0000313" key="6">
    <source>
        <dbReference type="Proteomes" id="UP000677082"/>
    </source>
</evidence>
<dbReference type="Pfam" id="PF25023">
    <property type="entry name" value="TEN_YD-shell"/>
    <property type="match status" value="1"/>
</dbReference>
<feature type="signal peptide" evidence="3">
    <location>
        <begin position="1"/>
        <end position="33"/>
    </location>
</feature>
<dbReference type="PANTHER" id="PTHR32305">
    <property type="match status" value="1"/>
</dbReference>
<dbReference type="InterPro" id="IPR050708">
    <property type="entry name" value="T6SS_VgrG/RHS"/>
</dbReference>
<protein>
    <submittedName>
        <fullName evidence="5">Type IV secretion protein Rhs</fullName>
    </submittedName>
</protein>
<name>A0A919W1Q4_9ACTN</name>
<dbReference type="PANTHER" id="PTHR32305:SF17">
    <property type="entry name" value="TRNA NUCLEASE WAPA"/>
    <property type="match status" value="1"/>
</dbReference>
<dbReference type="GO" id="GO:0016539">
    <property type="term" value="P:intein-mediated protein splicing"/>
    <property type="evidence" value="ECO:0007669"/>
    <property type="project" value="InterPro"/>
</dbReference>
<dbReference type="InterPro" id="IPR006530">
    <property type="entry name" value="YD"/>
</dbReference>
<reference evidence="5 6" key="1">
    <citation type="submission" date="2021-03" db="EMBL/GenBank/DDBJ databases">
        <title>Whole genome shotgun sequence of Actinoplanes toevensis NBRC 105298.</title>
        <authorList>
            <person name="Komaki H."/>
            <person name="Tamura T."/>
        </authorList>
    </citation>
    <scope>NUCLEOTIDE SEQUENCE [LARGE SCALE GENOMIC DNA]</scope>
    <source>
        <strain evidence="5 6">NBRC 105298</strain>
    </source>
</reference>
<evidence type="ECO:0000259" key="4">
    <source>
        <dbReference type="SMART" id="SM00306"/>
    </source>
</evidence>
<keyword evidence="1" id="KW-0677">Repeat</keyword>
<gene>
    <name evidence="5" type="ORF">Ato02nite_025020</name>
</gene>
<evidence type="ECO:0000256" key="1">
    <source>
        <dbReference type="ARBA" id="ARBA00022737"/>
    </source>
</evidence>
<dbReference type="EMBL" id="BOQN01000036">
    <property type="protein sequence ID" value="GIM90709.1"/>
    <property type="molecule type" value="Genomic_DNA"/>
</dbReference>
<feature type="chain" id="PRO_5037341208" evidence="3">
    <location>
        <begin position="34"/>
        <end position="2238"/>
    </location>
</feature>
<feature type="region of interest" description="Disordered" evidence="2">
    <location>
        <begin position="1798"/>
        <end position="1851"/>
    </location>
</feature>
<dbReference type="InterPro" id="IPR031325">
    <property type="entry name" value="RHS_repeat"/>
</dbReference>
<dbReference type="Proteomes" id="UP000677082">
    <property type="component" value="Unassembled WGS sequence"/>
</dbReference>
<dbReference type="InterPro" id="IPR022385">
    <property type="entry name" value="Rhs_assc_core"/>
</dbReference>
<keyword evidence="6" id="KW-1185">Reference proteome</keyword>
<dbReference type="PROSITE" id="PS50817">
    <property type="entry name" value="INTEIN_N_TER"/>
    <property type="match status" value="1"/>
</dbReference>
<comment type="caution">
    <text evidence="5">The sequence shown here is derived from an EMBL/GenBank/DDBJ whole genome shotgun (WGS) entry which is preliminary data.</text>
</comment>
<evidence type="ECO:0000256" key="3">
    <source>
        <dbReference type="SAM" id="SignalP"/>
    </source>
</evidence>
<dbReference type="NCBIfam" id="TIGR03696">
    <property type="entry name" value="Rhs_assc_core"/>
    <property type="match status" value="1"/>
</dbReference>
<dbReference type="InterPro" id="IPR041436">
    <property type="entry name" value="RNAse_A_bac"/>
</dbReference>
<dbReference type="Pfam" id="PF18431">
    <property type="entry name" value="RNAse_A_bac"/>
    <property type="match status" value="1"/>
</dbReference>
<proteinExistence type="predicted"/>
<keyword evidence="3" id="KW-0732">Signal</keyword>
<feature type="region of interest" description="Disordered" evidence="2">
    <location>
        <begin position="1729"/>
        <end position="1749"/>
    </location>
</feature>
<dbReference type="SUPFAM" id="SSF51294">
    <property type="entry name" value="Hedgehog/intein (Hint) domain"/>
    <property type="match status" value="1"/>
</dbReference>
<feature type="domain" description="Hint" evidence="4">
    <location>
        <begin position="1976"/>
        <end position="2071"/>
    </location>
</feature>
<dbReference type="SMART" id="SM00306">
    <property type="entry name" value="HintN"/>
    <property type="match status" value="1"/>
</dbReference>
<dbReference type="InterPro" id="IPR056823">
    <property type="entry name" value="TEN-like_YD-shell"/>
</dbReference>
<organism evidence="5 6">
    <name type="scientific">Paractinoplanes toevensis</name>
    <dbReference type="NCBI Taxonomy" id="571911"/>
    <lineage>
        <taxon>Bacteria</taxon>
        <taxon>Bacillati</taxon>
        <taxon>Actinomycetota</taxon>
        <taxon>Actinomycetes</taxon>
        <taxon>Micromonosporales</taxon>
        <taxon>Micromonosporaceae</taxon>
        <taxon>Paractinoplanes</taxon>
    </lineage>
</organism>
<evidence type="ECO:0000256" key="2">
    <source>
        <dbReference type="SAM" id="MobiDB-lite"/>
    </source>
</evidence>
<dbReference type="Gene3D" id="2.170.16.10">
    <property type="entry name" value="Hedgehog/Intein (Hint) domain"/>
    <property type="match status" value="1"/>
</dbReference>
<dbReference type="InterPro" id="IPR006141">
    <property type="entry name" value="Intein_N"/>
</dbReference>
<sequence>MSSTLSEMFRPRVAAIMSAALIAGLLQAPAAHAAKPGPYTPPAAKPVPTVPVKAPKAQPAVAEKALPQASARPAPVWPKASTQVVDTAAATSTGLPVRVARSAQPGPSRVRVEMLDRPATERAGIRGVLMRVARADGASAAAPAKVSVDYRSFATAYGADWSSRLRLVSLPACALTTPAKAECAATPLKSTNDLKAQTVSADLAVSSTQTLVAATAAPSGPAGSYGASTLSPSSTWSAGRNTGEFTWSYAMRTPPGLGGPAPDVALNYSSQSVDGMHAASNNQPSWVGEGFATSAGGFIERSYQSCAEDMDGSANNTQKTGDLCWETSNATLSLSGHSGELLYNAAEDRWHLRSDDGSRIERKTGATNGDNDGEYWVVTTTDGVQYWFGLNRLPGWASGNEVTNSTLTVPVFGNDPGEPCHATTFADSDCTQAWRWNLDYVVDPRGNSMSLWYQKETNKYARNLETTDAASYDRASWLDHIDYGTRKINSVDSVLSTTPPMRVDFAVADRCLSDCATHDATHWSDVPWDLSCTGTTCADDFSPTFWSTKRLASVTTQVRRGSSLSDVERWTLTHTYPDPGDGTRAGLWLSKLSHVGLVGGSATVPDVEFTPVQMANRVDTIDFAAAMNWMRITRIRTDSGGSISVNYSEQDCKAGETRPTPETNTRRCYPVRWVPEGYTDPVTDWFNKYVVTTIYENDNTGGLPPGGSPRIAYSYSYLDGAAWHYTDDDGMVKKNYKTWSDYRGYGRVGVTIGDAGEQTYTETRYFRGMNGDRLNAAGGSKPVSVDGIADDDWFAGATRETKTLNGPAGTVVSRMLNTPWASAATATRTINGDTVTARFSDTGTTTSHVTLDGGRGERVARTVTSFDSYGMPTAVDDLGLDGVAGDEQCTLTDYVRNTGTWIISRVQRERRFAVKCADTGGTLTEADVIGETRTSYDGQAYGAAPTKGLPTQTQQLTAWNSGSPTFGPLSKASYDVHGRPTTIWDPLNNTSTTAYTPASDGPVTATSGKNPLLHETKTTLEPAWGLPIAAVDPNAKRTDITYDPLGRTTALWAPGRTKDVDTATANYAYTLSTVSPNVVATSALNAAGAYNTSYTLYDGLLRQRQTQSPSPSGGRIITEQFYDTAGRESLSFGSYHTTGEPGGSLLTATDKAFVPRQSRTVYDGAGRTTAAIFQPYGVERWRTTTGYGGDRVDVTPPTGGTAASTVTDVRGRTVELRQYHGTAPTPQTAGTWDATTYTFDRRGYQTAVTDALGNTWTSTYDVRGRTLQTIDPDKGKSTFTYDNAGNVVTATDAREKKIAYAYDPLNRKRAAYDNQVGGTARAAWLYDTVAKGYLTASTRYFGSAGYQFSVAEYNDNYQPTKSQYIIPATETGLAGTYSYSTAYNVDGSVKLSKMPSTNTGLEAEELDYGYNALGMPTTLNSVYGEQNLSYVDGVDYSALGELEQIGRYLGSGGHVYTAYTRELETGRVTGIRTDRDTVTPNTLSDTTYSYNPASNITKITDVAPDPVDDTQCFSYDYLSRLTEAWTPAAGDCAAAASTSLLGGPAAYWNSWQYDAIGNRTKQTVHSSSGDATTDYTYPASGLTAVRPHALTGTTGDTTGSYTYDATGNMLTRPTVSAGTQTMTWDPEGHLDTTTDTTGQTTYIYDADGNRLVSRDPTGRTLYLPGQEIRYNTSTATTSCTRYYSLGSTLIASRTSTALTWLASDGQGTAQVAVDVGTQQATVRRQTPFGTERGTAGAWPNNKGFLGGTKDNTGLTHLGAREYDPATGRFISVDPIQDLADPQQWNAYAYANNSPVAHSDPTGLRIDSDGNAGDTDFAGTPGVYRKNISTGSDPSDSDDDSGSGGSGSKGTSVAGSALGGLKGYYKGMGRAFSDATVGVWYGLKAQYENTQAKAESDANAYLNGEISYWELLRRAGQEGLGVAFNGDNTWHAIEALWAEAKGMATGATPEERADHAGYLVTNVVMAIVGSKVKFGRACSFAAATLVLMADGTTKKISELGRGDEVLAADPETGEQGARRIDTVWAHDDDLYELYVDGNRIVTTEDHPFWNETDHRWENAEALDTGDLVRTPTGFAHVTGFNAEAHQYAVAYNLTVNDIHTYYVLAGTTPVLVHNCGDLVGDAAKFPGSHVLDEHVNVTPQRAANLAAAKGGRNSVFIDGQTAQQVVDYGLAGNQRKIQNWLRGSDQQLPLRGRFGAPNSIGTVYRADGSSSPAGNGYFILLQRAKGHSGGYYVHTAYPE</sequence>
<dbReference type="PROSITE" id="PS50818">
    <property type="entry name" value="INTEIN_C_TER"/>
    <property type="match status" value="1"/>
</dbReference>
<accession>A0A919W1Q4</accession>
<dbReference type="InterPro" id="IPR036844">
    <property type="entry name" value="Hint_dom_sf"/>
</dbReference>
<dbReference type="InterPro" id="IPR003587">
    <property type="entry name" value="Hint_dom_N"/>
</dbReference>
<evidence type="ECO:0000313" key="5">
    <source>
        <dbReference type="EMBL" id="GIM90709.1"/>
    </source>
</evidence>
<dbReference type="CDD" id="cd00081">
    <property type="entry name" value="Hint"/>
    <property type="match status" value="1"/>
</dbReference>
<dbReference type="Gene3D" id="2.180.10.10">
    <property type="entry name" value="RHS repeat-associated core"/>
    <property type="match status" value="2"/>
</dbReference>
<dbReference type="Pfam" id="PF05593">
    <property type="entry name" value="RHS_repeat"/>
    <property type="match status" value="1"/>
</dbReference>
<dbReference type="InterPro" id="IPR030934">
    <property type="entry name" value="Intein_C"/>
</dbReference>
<dbReference type="Pfam" id="PF07591">
    <property type="entry name" value="PT-HINT"/>
    <property type="match status" value="1"/>
</dbReference>